<keyword evidence="1" id="KW-0472">Membrane</keyword>
<dbReference type="Proteomes" id="UP000239872">
    <property type="component" value="Unassembled WGS sequence"/>
</dbReference>
<name>A0A2S7STA2_9BACT</name>
<evidence type="ECO:0000259" key="3">
    <source>
        <dbReference type="Pfam" id="PF14258"/>
    </source>
</evidence>
<dbReference type="PROSITE" id="PS51257">
    <property type="entry name" value="PROKAR_LIPOPROTEIN"/>
    <property type="match status" value="1"/>
</dbReference>
<keyword evidence="2" id="KW-0732">Signal</keyword>
<keyword evidence="1" id="KW-0812">Transmembrane</keyword>
<evidence type="ECO:0000313" key="5">
    <source>
        <dbReference type="Proteomes" id="UP000239872"/>
    </source>
</evidence>
<dbReference type="EMBL" id="PPSL01000005">
    <property type="protein sequence ID" value="PQJ09827.1"/>
    <property type="molecule type" value="Genomic_DNA"/>
</dbReference>
<dbReference type="AlphaFoldDB" id="A0A2S7STA2"/>
<evidence type="ECO:0000256" key="1">
    <source>
        <dbReference type="SAM" id="Phobius"/>
    </source>
</evidence>
<comment type="caution">
    <text evidence="4">The sequence shown here is derived from an EMBL/GenBank/DDBJ whole genome shotgun (WGS) entry which is preliminary data.</text>
</comment>
<dbReference type="Pfam" id="PF14258">
    <property type="entry name" value="DUF4350"/>
    <property type="match status" value="1"/>
</dbReference>
<reference evidence="4 5" key="1">
    <citation type="submission" date="2018-01" db="EMBL/GenBank/DDBJ databases">
        <title>A novel member of the phylum Bacteroidetes isolated from glacier ice.</title>
        <authorList>
            <person name="Liu Q."/>
            <person name="Xin Y.-H."/>
        </authorList>
    </citation>
    <scope>NUCLEOTIDE SEQUENCE [LARGE SCALE GENOMIC DNA]</scope>
    <source>
        <strain evidence="4 5">RB1R16</strain>
    </source>
</reference>
<dbReference type="OrthoDB" id="1111222at2"/>
<feature type="transmembrane region" description="Helical" evidence="1">
    <location>
        <begin position="331"/>
        <end position="349"/>
    </location>
</feature>
<feature type="chain" id="PRO_5015685042" description="DUF4350 domain-containing protein" evidence="2">
    <location>
        <begin position="23"/>
        <end position="467"/>
    </location>
</feature>
<accession>A0A2S7STA2</accession>
<gene>
    <name evidence="4" type="ORF">CJD36_018050</name>
</gene>
<protein>
    <recommendedName>
        <fullName evidence="3">DUF4350 domain-containing protein</fullName>
    </recommendedName>
</protein>
<organism evidence="4 5">
    <name type="scientific">Flavipsychrobacter stenotrophus</name>
    <dbReference type="NCBI Taxonomy" id="2077091"/>
    <lineage>
        <taxon>Bacteria</taxon>
        <taxon>Pseudomonadati</taxon>
        <taxon>Bacteroidota</taxon>
        <taxon>Chitinophagia</taxon>
        <taxon>Chitinophagales</taxon>
        <taxon>Chitinophagaceae</taxon>
        <taxon>Flavipsychrobacter</taxon>
    </lineage>
</organism>
<feature type="signal peptide" evidence="2">
    <location>
        <begin position="1"/>
        <end position="22"/>
    </location>
</feature>
<feature type="domain" description="DUF4350" evidence="3">
    <location>
        <begin position="81"/>
        <end position="296"/>
    </location>
</feature>
<keyword evidence="1" id="KW-1133">Transmembrane helix</keyword>
<sequence length="467" mass="53431">MRKYTLYISFLCIALLSLSSCKDQLEKEKWKITLKKDSKKPYGTYLSHNSLKLFFPNADVKDLSSTMQFSTMEQGMMYNSNGTSLMILTGLSFNVSEKEWTQLQAFAREGNEIIIFSSDFDRKILKSFNQVKEGGFERSIHVETKQFAENRRVLSLPGNMVSRYGYNGRSITGYFEDMSGVYSHGANIKHAIEARKADTVATTDTTSSLYSKDGEGAAMATDSLNEQISEEVAEAANYENDEELSYTLSDTLSYANGKPNCLKIAVGRGHITLHAAPLVMSNYFLLQDNNINYLASIWGTFPKDVNKIYWDDFFEHSGIETSSNALWNYESTRWALLLAFFVAVVYILFQMKRRQRIVPIVAPLRNDSVSFVETVGRLYYNTGNNSNLAEKMVQQYLEWVRMNCYLNTSRLNEEFVQQLAMKTGKPIDMVNELINMVHEVRLGTAIIDDAYLYQLYRAIQQFYTNEK</sequence>
<evidence type="ECO:0000313" key="4">
    <source>
        <dbReference type="EMBL" id="PQJ09827.1"/>
    </source>
</evidence>
<evidence type="ECO:0000256" key="2">
    <source>
        <dbReference type="SAM" id="SignalP"/>
    </source>
</evidence>
<keyword evidence="5" id="KW-1185">Reference proteome</keyword>
<proteinExistence type="predicted"/>
<dbReference type="InterPro" id="IPR025646">
    <property type="entry name" value="DUF4350"/>
</dbReference>
<dbReference type="RefSeq" id="WP_105040599.1">
    <property type="nucleotide sequence ID" value="NZ_PPSL01000005.1"/>
</dbReference>